<evidence type="ECO:0000313" key="2">
    <source>
        <dbReference type="EMBL" id="MRG98325.1"/>
    </source>
</evidence>
<name>A0A6N7Q6J5_9BACT</name>
<feature type="chain" id="PRO_5026678414" evidence="1">
    <location>
        <begin position="24"/>
        <end position="162"/>
    </location>
</feature>
<accession>A0A6N7Q6J5</accession>
<feature type="signal peptide" evidence="1">
    <location>
        <begin position="1"/>
        <end position="23"/>
    </location>
</feature>
<dbReference type="RefSeq" id="WP_153825093.1">
    <property type="nucleotide sequence ID" value="NZ_WJIE01000029.1"/>
</dbReference>
<gene>
    <name evidence="2" type="ORF">GF068_41395</name>
</gene>
<evidence type="ECO:0000313" key="3">
    <source>
        <dbReference type="Proteomes" id="UP000440224"/>
    </source>
</evidence>
<dbReference type="OrthoDB" id="5513022at2"/>
<proteinExistence type="predicted"/>
<dbReference type="AlphaFoldDB" id="A0A6N7Q6J5"/>
<protein>
    <submittedName>
        <fullName evidence="2">Uncharacterized protein</fullName>
    </submittedName>
</protein>
<sequence>MRVLPLPLFALAAALFVSSPVTAQAPADAVTLDVDPPGNEKTKSPSFDEWSKATKVRLTRAGPAAAPCAAYRVREWLKIRCLGTKPHAMVVLGGDAAEVSFWIDKDERRGGEVQFPMRKGDRRVIQIWTGGLDKAGLFKAIPSLVIQEHWLEDRAAPTVTAM</sequence>
<organism evidence="2 3">
    <name type="scientific">Polyangium spumosum</name>
    <dbReference type="NCBI Taxonomy" id="889282"/>
    <lineage>
        <taxon>Bacteria</taxon>
        <taxon>Pseudomonadati</taxon>
        <taxon>Myxococcota</taxon>
        <taxon>Polyangia</taxon>
        <taxon>Polyangiales</taxon>
        <taxon>Polyangiaceae</taxon>
        <taxon>Polyangium</taxon>
    </lineage>
</organism>
<comment type="caution">
    <text evidence="2">The sequence shown here is derived from an EMBL/GenBank/DDBJ whole genome shotgun (WGS) entry which is preliminary data.</text>
</comment>
<keyword evidence="1" id="KW-0732">Signal</keyword>
<evidence type="ECO:0000256" key="1">
    <source>
        <dbReference type="SAM" id="SignalP"/>
    </source>
</evidence>
<dbReference type="EMBL" id="WJIE01000029">
    <property type="protein sequence ID" value="MRG98325.1"/>
    <property type="molecule type" value="Genomic_DNA"/>
</dbReference>
<keyword evidence="3" id="KW-1185">Reference proteome</keyword>
<dbReference type="Proteomes" id="UP000440224">
    <property type="component" value="Unassembled WGS sequence"/>
</dbReference>
<reference evidence="2 3" key="1">
    <citation type="submission" date="2019-10" db="EMBL/GenBank/DDBJ databases">
        <title>A soil myxobacterium in the family Polyangiaceae.</title>
        <authorList>
            <person name="Li Y."/>
            <person name="Wang J."/>
        </authorList>
    </citation>
    <scope>NUCLEOTIDE SEQUENCE [LARGE SCALE GENOMIC DNA]</scope>
    <source>
        <strain evidence="2 3">DSM 14734</strain>
    </source>
</reference>